<evidence type="ECO:0000259" key="1">
    <source>
        <dbReference type="PROSITE" id="PS50987"/>
    </source>
</evidence>
<accession>A0A2H5F245</accession>
<dbReference type="SMART" id="SM00418">
    <property type="entry name" value="HTH_ARSR"/>
    <property type="match status" value="1"/>
</dbReference>
<dbReference type="CDD" id="cd00090">
    <property type="entry name" value="HTH_ARSR"/>
    <property type="match status" value="1"/>
</dbReference>
<dbReference type="Gene3D" id="1.10.10.10">
    <property type="entry name" value="Winged helix-like DNA-binding domain superfamily/Winged helix DNA-binding domain"/>
    <property type="match status" value="1"/>
</dbReference>
<dbReference type="InterPro" id="IPR001845">
    <property type="entry name" value="HTH_ArsR_DNA-bd_dom"/>
</dbReference>
<dbReference type="GO" id="GO:0003700">
    <property type="term" value="F:DNA-binding transcription factor activity"/>
    <property type="evidence" value="ECO:0007669"/>
    <property type="project" value="InterPro"/>
</dbReference>
<proteinExistence type="predicted"/>
<dbReference type="InterPro" id="IPR011991">
    <property type="entry name" value="ArsR-like_HTH"/>
</dbReference>
<dbReference type="NCBIfam" id="NF033788">
    <property type="entry name" value="HTH_metalloreg"/>
    <property type="match status" value="1"/>
</dbReference>
<dbReference type="AlphaFoldDB" id="A0A2H5F245"/>
<evidence type="ECO:0000313" key="3">
    <source>
        <dbReference type="Proteomes" id="UP000234530"/>
    </source>
</evidence>
<name>A0A2H5F245_9RHOB</name>
<dbReference type="Pfam" id="PF12840">
    <property type="entry name" value="HTH_20"/>
    <property type="match status" value="1"/>
</dbReference>
<organism evidence="2 3">
    <name type="scientific">Paracoccus zhejiangensis</name>
    <dbReference type="NCBI Taxonomy" id="1077935"/>
    <lineage>
        <taxon>Bacteria</taxon>
        <taxon>Pseudomonadati</taxon>
        <taxon>Pseudomonadota</taxon>
        <taxon>Alphaproteobacteria</taxon>
        <taxon>Rhodobacterales</taxon>
        <taxon>Paracoccaceae</taxon>
        <taxon>Paracoccus</taxon>
    </lineage>
</organism>
<protein>
    <submittedName>
        <fullName evidence="2">Transcriptional regulator</fullName>
    </submittedName>
</protein>
<dbReference type="Proteomes" id="UP000234530">
    <property type="component" value="Chromosome"/>
</dbReference>
<dbReference type="InterPro" id="IPR036390">
    <property type="entry name" value="WH_DNA-bd_sf"/>
</dbReference>
<dbReference type="PROSITE" id="PS50987">
    <property type="entry name" value="HTH_ARSR_2"/>
    <property type="match status" value="1"/>
</dbReference>
<keyword evidence="3" id="KW-1185">Reference proteome</keyword>
<evidence type="ECO:0000313" key="2">
    <source>
        <dbReference type="EMBL" id="AUH65603.1"/>
    </source>
</evidence>
<dbReference type="EMBL" id="CP025430">
    <property type="protein sequence ID" value="AUH65603.1"/>
    <property type="molecule type" value="Genomic_DNA"/>
</dbReference>
<reference evidence="2 3" key="1">
    <citation type="journal article" date="2013" name="Antonie Van Leeuwenhoek">
        <title>Paracoccus zhejiangensis sp. nov., isolated from activated sludge in wastewater-treatment system.</title>
        <authorList>
            <person name="Wu Z.G."/>
            <person name="Zhang D.F."/>
            <person name="Liu Y.L."/>
            <person name="Wang F."/>
            <person name="Jiang X."/>
            <person name="Li C."/>
            <person name="Li S.P."/>
            <person name="Hong Q."/>
            <person name="Li W.J."/>
        </authorList>
    </citation>
    <scope>NUCLEOTIDE SEQUENCE [LARGE SCALE GENOMIC DNA]</scope>
    <source>
        <strain evidence="2 3">J6</strain>
    </source>
</reference>
<sequence length="130" mass="14918">MLIIPNGRTRITPMNEIFHALSDDTRRTMLRDLAHAPRTVSELAAPHPMTLAAASKHIKVLEQAGLIRREIQWRTHLCHLEAAPLKRAMDELAYYQRFWTERLDGLEKLLTDEDAVQAPANIRTPKTETE</sequence>
<dbReference type="OrthoDB" id="9790747at2"/>
<dbReference type="KEGG" id="pzh:CX676_16810"/>
<dbReference type="PANTHER" id="PTHR38600:SF2">
    <property type="entry name" value="SLL0088 PROTEIN"/>
    <property type="match status" value="1"/>
</dbReference>
<dbReference type="InterPro" id="IPR036388">
    <property type="entry name" value="WH-like_DNA-bd_sf"/>
</dbReference>
<dbReference type="SUPFAM" id="SSF46785">
    <property type="entry name" value="Winged helix' DNA-binding domain"/>
    <property type="match status" value="1"/>
</dbReference>
<gene>
    <name evidence="2" type="ORF">CX676_16810</name>
</gene>
<feature type="domain" description="HTH arsR-type" evidence="1">
    <location>
        <begin position="6"/>
        <end position="100"/>
    </location>
</feature>
<dbReference type="PANTHER" id="PTHR38600">
    <property type="entry name" value="TRANSCRIPTIONAL REGULATORY PROTEIN"/>
    <property type="match status" value="1"/>
</dbReference>